<dbReference type="EMBL" id="KZ992428">
    <property type="protein sequence ID" value="RKP11074.1"/>
    <property type="molecule type" value="Genomic_DNA"/>
</dbReference>
<dbReference type="PANTHER" id="PTHR13691">
    <property type="entry name" value="RIBOSOMAL PROTEIN L2"/>
    <property type="match status" value="1"/>
</dbReference>
<dbReference type="Gene3D" id="2.40.50.140">
    <property type="entry name" value="Nucleic acid-binding proteins"/>
    <property type="match status" value="1"/>
</dbReference>
<proteinExistence type="inferred from homology"/>
<organism evidence="11 12">
    <name type="scientific">Thamnocephalis sphaerospora</name>
    <dbReference type="NCBI Taxonomy" id="78915"/>
    <lineage>
        <taxon>Eukaryota</taxon>
        <taxon>Fungi</taxon>
        <taxon>Fungi incertae sedis</taxon>
        <taxon>Zoopagomycota</taxon>
        <taxon>Zoopagomycotina</taxon>
        <taxon>Zoopagomycetes</taxon>
        <taxon>Zoopagales</taxon>
        <taxon>Sigmoideomycetaceae</taxon>
        <taxon>Thamnocephalis</taxon>
    </lineage>
</organism>
<feature type="domain" description="Large ribosomal subunit protein uL2 C-terminal" evidence="9">
    <location>
        <begin position="216"/>
        <end position="345"/>
    </location>
</feature>
<feature type="domain" description="Large ribosomal subunit protein uL2 RNA-binding" evidence="10">
    <location>
        <begin position="114"/>
        <end position="190"/>
    </location>
</feature>
<evidence type="ECO:0000259" key="9">
    <source>
        <dbReference type="SMART" id="SM01382"/>
    </source>
</evidence>
<dbReference type="InterPro" id="IPR022669">
    <property type="entry name" value="Ribosomal_uL2_C"/>
</dbReference>
<dbReference type="FunFam" id="2.40.50.140:FF:000128">
    <property type="entry name" value="50S ribosomal protein L2"/>
    <property type="match status" value="1"/>
</dbReference>
<comment type="subcellular location">
    <subcellularLocation>
        <location evidence="1">Mitochondrion</location>
    </subcellularLocation>
</comment>
<name>A0A4P9XXM5_9FUNG</name>
<dbReference type="GO" id="GO:0003735">
    <property type="term" value="F:structural constituent of ribosome"/>
    <property type="evidence" value="ECO:0007669"/>
    <property type="project" value="InterPro"/>
</dbReference>
<dbReference type="OrthoDB" id="268576at2759"/>
<evidence type="ECO:0000256" key="5">
    <source>
        <dbReference type="ARBA" id="ARBA00023274"/>
    </source>
</evidence>
<dbReference type="NCBIfam" id="TIGR01171">
    <property type="entry name" value="rplB_bact"/>
    <property type="match status" value="1"/>
</dbReference>
<dbReference type="FunFam" id="2.30.30.30:FF:000001">
    <property type="entry name" value="50S ribosomal protein L2"/>
    <property type="match status" value="1"/>
</dbReference>
<evidence type="ECO:0000256" key="4">
    <source>
        <dbReference type="ARBA" id="ARBA00023128"/>
    </source>
</evidence>
<evidence type="ECO:0000313" key="11">
    <source>
        <dbReference type="EMBL" id="RKP11074.1"/>
    </source>
</evidence>
<dbReference type="GO" id="GO:0005762">
    <property type="term" value="C:mitochondrial large ribosomal subunit"/>
    <property type="evidence" value="ECO:0007669"/>
    <property type="project" value="TreeGrafter"/>
</dbReference>
<dbReference type="InterPro" id="IPR022666">
    <property type="entry name" value="Ribosomal_uL2_RNA-bd_dom"/>
</dbReference>
<keyword evidence="5" id="KW-0687">Ribonucleoprotein</keyword>
<sequence>MLSALRVAARTTPARAITAVPSITATLAALRRPGPTASLLRAPLAVTARYASNSALKKGKKEKEHTPLVRLDEHFKTFKPRTPGLRFRRLPRRDHLWKGGPVRALTVAKRNKGGRNNTGRITVRHRGGGHRRRIRLLDWRRAEPGTHEVVRLEYDPGRTAHIALLKSVATEKLSYIVAPDKVAAGDRLVSYMGNKATAAEKASETADIGVMQAISIRPGNCMPLSMVPVGTLVHCIGLHKGGPAQLARAAGTYAQVLQTGLRGYAQLKLSSGEVRRIPVEACATIGTTSNPNHQHRIDGKAGARRWKGWRPTVRGSAMNKVDHPNGGGRGKSKGGHQPKSPWGKLAKGGTTRRIKNPLVVKPRPRR</sequence>
<dbReference type="Pfam" id="PF00181">
    <property type="entry name" value="Ribosomal_L2_N"/>
    <property type="match status" value="1"/>
</dbReference>
<dbReference type="Gene3D" id="4.10.950.10">
    <property type="entry name" value="Ribosomal protein L2, domain 3"/>
    <property type="match status" value="1"/>
</dbReference>
<dbReference type="AlphaFoldDB" id="A0A4P9XXM5"/>
<keyword evidence="3" id="KW-0689">Ribosomal protein</keyword>
<dbReference type="InterPro" id="IPR022671">
    <property type="entry name" value="Ribosomal_uL2_CS"/>
</dbReference>
<comment type="function">
    <text evidence="6">Component of the mitochondrial ribosome (mitoribosome), a dedicated translation machinery responsible for the synthesis of mitochondrial genome-encoded proteins, including at least some of the essential transmembrane subunits of the mitochondrial respiratory chain. The mitoribosomes are attached to the mitochondrial inner membrane and translation products are cotranslationally integrated into the membrane.</text>
</comment>
<dbReference type="Proteomes" id="UP000271241">
    <property type="component" value="Unassembled WGS sequence"/>
</dbReference>
<evidence type="ECO:0000256" key="3">
    <source>
        <dbReference type="ARBA" id="ARBA00022980"/>
    </source>
</evidence>
<evidence type="ECO:0000313" key="12">
    <source>
        <dbReference type="Proteomes" id="UP000271241"/>
    </source>
</evidence>
<evidence type="ECO:0000256" key="6">
    <source>
        <dbReference type="ARBA" id="ARBA00037226"/>
    </source>
</evidence>
<dbReference type="PANTHER" id="PTHR13691:SF5">
    <property type="entry name" value="LARGE RIBOSOMAL SUBUNIT PROTEIN UL2M"/>
    <property type="match status" value="1"/>
</dbReference>
<protein>
    <recommendedName>
        <fullName evidence="7">Large ribosomal subunit protein uL2m</fullName>
    </recommendedName>
</protein>
<accession>A0A4P9XXM5</accession>
<dbReference type="InterPro" id="IPR014722">
    <property type="entry name" value="Rib_uL2_dom2"/>
</dbReference>
<dbReference type="SMART" id="SM01383">
    <property type="entry name" value="Ribosomal_L2"/>
    <property type="match status" value="1"/>
</dbReference>
<evidence type="ECO:0000256" key="7">
    <source>
        <dbReference type="ARBA" id="ARBA00069872"/>
    </source>
</evidence>
<dbReference type="PROSITE" id="PS00467">
    <property type="entry name" value="RIBOSOMAL_L2"/>
    <property type="match status" value="1"/>
</dbReference>
<gene>
    <name evidence="11" type="ORF">THASP1DRAFT_12044</name>
</gene>
<reference evidence="12" key="1">
    <citation type="journal article" date="2018" name="Nat. Microbiol.">
        <title>Leveraging single-cell genomics to expand the fungal tree of life.</title>
        <authorList>
            <person name="Ahrendt S.R."/>
            <person name="Quandt C.A."/>
            <person name="Ciobanu D."/>
            <person name="Clum A."/>
            <person name="Salamov A."/>
            <person name="Andreopoulos B."/>
            <person name="Cheng J.F."/>
            <person name="Woyke T."/>
            <person name="Pelin A."/>
            <person name="Henrissat B."/>
            <person name="Reynolds N.K."/>
            <person name="Benny G.L."/>
            <person name="Smith M.E."/>
            <person name="James T.Y."/>
            <person name="Grigoriev I.V."/>
        </authorList>
    </citation>
    <scope>NUCLEOTIDE SEQUENCE [LARGE SCALE GENOMIC DNA]</scope>
    <source>
        <strain evidence="12">RSA 1356</strain>
    </source>
</reference>
<dbReference type="InterPro" id="IPR002171">
    <property type="entry name" value="Ribosomal_uL2"/>
</dbReference>
<comment type="similarity">
    <text evidence="2">Belongs to the universal ribosomal protein uL2 family.</text>
</comment>
<keyword evidence="12" id="KW-1185">Reference proteome</keyword>
<dbReference type="SMART" id="SM01382">
    <property type="entry name" value="Ribosomal_L2_C"/>
    <property type="match status" value="1"/>
</dbReference>
<dbReference type="GO" id="GO:0016740">
    <property type="term" value="F:transferase activity"/>
    <property type="evidence" value="ECO:0007669"/>
    <property type="project" value="InterPro"/>
</dbReference>
<dbReference type="STRING" id="78915.A0A4P9XXM5"/>
<dbReference type="InterPro" id="IPR012340">
    <property type="entry name" value="NA-bd_OB-fold"/>
</dbReference>
<dbReference type="GO" id="GO:0032543">
    <property type="term" value="P:mitochondrial translation"/>
    <property type="evidence" value="ECO:0007669"/>
    <property type="project" value="TreeGrafter"/>
</dbReference>
<evidence type="ECO:0000256" key="1">
    <source>
        <dbReference type="ARBA" id="ARBA00004173"/>
    </source>
</evidence>
<dbReference type="GO" id="GO:0003723">
    <property type="term" value="F:RNA binding"/>
    <property type="evidence" value="ECO:0007669"/>
    <property type="project" value="InterPro"/>
</dbReference>
<evidence type="ECO:0000256" key="2">
    <source>
        <dbReference type="ARBA" id="ARBA00005636"/>
    </source>
</evidence>
<dbReference type="SUPFAM" id="SSF50104">
    <property type="entry name" value="Translation proteins SH3-like domain"/>
    <property type="match status" value="1"/>
</dbReference>
<evidence type="ECO:0000256" key="8">
    <source>
        <dbReference type="SAM" id="MobiDB-lite"/>
    </source>
</evidence>
<feature type="region of interest" description="Disordered" evidence="8">
    <location>
        <begin position="311"/>
        <end position="366"/>
    </location>
</feature>
<dbReference type="FunFam" id="4.10.950.10:FF:000001">
    <property type="entry name" value="50S ribosomal protein L2"/>
    <property type="match status" value="1"/>
</dbReference>
<evidence type="ECO:0000259" key="10">
    <source>
        <dbReference type="SMART" id="SM01383"/>
    </source>
</evidence>
<dbReference type="InterPro" id="IPR008991">
    <property type="entry name" value="Translation_prot_SH3-like_sf"/>
</dbReference>
<dbReference type="SUPFAM" id="SSF50249">
    <property type="entry name" value="Nucleic acid-binding proteins"/>
    <property type="match status" value="1"/>
</dbReference>
<dbReference type="Gene3D" id="2.30.30.30">
    <property type="match status" value="1"/>
</dbReference>
<keyword evidence="4" id="KW-0496">Mitochondrion</keyword>
<dbReference type="InterPro" id="IPR014726">
    <property type="entry name" value="Ribosomal_uL2_dom3"/>
</dbReference>
<dbReference type="Pfam" id="PF03947">
    <property type="entry name" value="Ribosomal_L2_C"/>
    <property type="match status" value="1"/>
</dbReference>
<dbReference type="InterPro" id="IPR005880">
    <property type="entry name" value="Ribosomal_uL2_bac/org-type"/>
</dbReference>